<evidence type="ECO:0000256" key="7">
    <source>
        <dbReference type="ARBA" id="ARBA00024739"/>
    </source>
</evidence>
<evidence type="ECO:0000256" key="5">
    <source>
        <dbReference type="ARBA" id="ARBA00023015"/>
    </source>
</evidence>
<keyword evidence="5" id="KW-0805">Transcription regulation</keyword>
<feature type="compositionally biased region" description="Polar residues" evidence="9">
    <location>
        <begin position="20"/>
        <end position="32"/>
    </location>
</feature>
<keyword evidence="11" id="KW-0282">Flagellum</keyword>
<feature type="domain" description="Anti-sigma-28 factor FlgM C-terminal" evidence="10">
    <location>
        <begin position="54"/>
        <end position="106"/>
    </location>
</feature>
<evidence type="ECO:0000256" key="1">
    <source>
        <dbReference type="ARBA" id="ARBA00005322"/>
    </source>
</evidence>
<proteinExistence type="inferred from homology"/>
<dbReference type="InterPro" id="IPR007412">
    <property type="entry name" value="FlgM"/>
</dbReference>
<keyword evidence="11" id="KW-0969">Cilium</keyword>
<dbReference type="Pfam" id="PF04316">
    <property type="entry name" value="FlgM"/>
    <property type="match status" value="1"/>
</dbReference>
<gene>
    <name evidence="11" type="primary">flgM</name>
    <name evidence="11" type="ORF">H8K52_15110</name>
</gene>
<keyword evidence="3" id="KW-0678">Repressor</keyword>
<evidence type="ECO:0000259" key="10">
    <source>
        <dbReference type="Pfam" id="PF04316"/>
    </source>
</evidence>
<keyword evidence="12" id="KW-1185">Reference proteome</keyword>
<evidence type="ECO:0000256" key="4">
    <source>
        <dbReference type="ARBA" id="ARBA00022795"/>
    </source>
</evidence>
<keyword evidence="6" id="KW-0804">Transcription</keyword>
<dbReference type="Proteomes" id="UP000648257">
    <property type="component" value="Unassembled WGS sequence"/>
</dbReference>
<keyword evidence="4" id="KW-1005">Bacterial flagellum biogenesis</keyword>
<reference evidence="11 12" key="1">
    <citation type="submission" date="2020-08" db="EMBL/GenBank/DDBJ databases">
        <title>Novel species isolated from subtropical streams in China.</title>
        <authorList>
            <person name="Lu H."/>
        </authorList>
    </citation>
    <scope>NUCLEOTIDE SEQUENCE [LARGE SCALE GENOMIC DNA]</scope>
    <source>
        <strain evidence="11 12">KACC 16656</strain>
    </source>
</reference>
<dbReference type="InterPro" id="IPR035890">
    <property type="entry name" value="Anti-sigma-28_factor_FlgM_sf"/>
</dbReference>
<evidence type="ECO:0000256" key="6">
    <source>
        <dbReference type="ARBA" id="ARBA00023163"/>
    </source>
</evidence>
<evidence type="ECO:0000256" key="9">
    <source>
        <dbReference type="SAM" id="MobiDB-lite"/>
    </source>
</evidence>
<evidence type="ECO:0000313" key="12">
    <source>
        <dbReference type="Proteomes" id="UP000648257"/>
    </source>
</evidence>
<comment type="caution">
    <text evidence="11">The sequence shown here is derived from an EMBL/GenBank/DDBJ whole genome shotgun (WGS) entry which is preliminary data.</text>
</comment>
<dbReference type="InterPro" id="IPR031316">
    <property type="entry name" value="FlgM_C"/>
</dbReference>
<comment type="similarity">
    <text evidence="1">Belongs to the FlgM family.</text>
</comment>
<comment type="function">
    <text evidence="7">Responsible for the coupling of flagellin expression to flagellar assembly by preventing expression of the flagellin genes when a component of the middle class of proteins is defective. It negatively regulates flagellar genes by inhibiting the activity of FliA by directly binding to FliA.</text>
</comment>
<evidence type="ECO:0000313" key="11">
    <source>
        <dbReference type="EMBL" id="MBC3808674.1"/>
    </source>
</evidence>
<dbReference type="EMBL" id="JACOFW010000019">
    <property type="protein sequence ID" value="MBC3808674.1"/>
    <property type="molecule type" value="Genomic_DNA"/>
</dbReference>
<feature type="region of interest" description="Disordered" evidence="9">
    <location>
        <begin position="20"/>
        <end position="47"/>
    </location>
</feature>
<sequence>MVVDVCKSNLRGNIVKINDSLNSTQGLPSSPATPRADKAGDNSAKVTTTPSINVQISPMSVQLQTMQRTQSSGAVFEAKKVEEIKLAIAEGRFQVDAEKVADGLLETVKDLLNARRQPT</sequence>
<organism evidence="11 12">
    <name type="scientific">Undibacterium seohonense</name>
    <dbReference type="NCBI Taxonomy" id="1344950"/>
    <lineage>
        <taxon>Bacteria</taxon>
        <taxon>Pseudomonadati</taxon>
        <taxon>Pseudomonadota</taxon>
        <taxon>Betaproteobacteria</taxon>
        <taxon>Burkholderiales</taxon>
        <taxon>Oxalobacteraceae</taxon>
        <taxon>Undibacterium</taxon>
    </lineage>
</organism>
<name>A0ABR6X6Z9_9BURK</name>
<accession>A0ABR6X6Z9</accession>
<protein>
    <recommendedName>
        <fullName evidence="2">Negative regulator of flagellin synthesis</fullName>
    </recommendedName>
    <alternativeName>
        <fullName evidence="8">Anti-sigma-28 factor</fullName>
    </alternativeName>
</protein>
<evidence type="ECO:0000256" key="8">
    <source>
        <dbReference type="ARBA" id="ARBA00030117"/>
    </source>
</evidence>
<keyword evidence="11" id="KW-0966">Cell projection</keyword>
<dbReference type="NCBIfam" id="TIGR03824">
    <property type="entry name" value="FlgM_jcvi"/>
    <property type="match status" value="1"/>
</dbReference>
<evidence type="ECO:0000256" key="3">
    <source>
        <dbReference type="ARBA" id="ARBA00022491"/>
    </source>
</evidence>
<dbReference type="SUPFAM" id="SSF101498">
    <property type="entry name" value="Anti-sigma factor FlgM"/>
    <property type="match status" value="1"/>
</dbReference>
<evidence type="ECO:0000256" key="2">
    <source>
        <dbReference type="ARBA" id="ARBA00017823"/>
    </source>
</evidence>